<feature type="compositionally biased region" description="Polar residues" evidence="1">
    <location>
        <begin position="1"/>
        <end position="12"/>
    </location>
</feature>
<dbReference type="AlphaFoldDB" id="A0A9P9IAZ0"/>
<evidence type="ECO:0000313" key="4">
    <source>
        <dbReference type="Proteomes" id="UP000700596"/>
    </source>
</evidence>
<feature type="region of interest" description="Disordered" evidence="1">
    <location>
        <begin position="1"/>
        <end position="30"/>
    </location>
</feature>
<sequence>MAVDMSNTSAPNENDKMTNEAAKEKVDSGTDHSLDDFIARLSNISCDVKMQAVNEDILAVTLDDSTQSQEDSITRPSHCLAVLSCDANGIQAVPSDNNSSDESRRPSEPIASTAPSEDPTADEYEFANDSLMLEALDFIDAIKAKKAASKTSFIPTNVSTLAPPTPPEISTDGFLEKCDLLWKSNDEPCPSELENMIRTSTDEFLEDLALLWDSNNDSCASESKDMNGAPQDDKMTPSPFLGPTFDLFPNLPLEIRNRIYVLVLVSDRAIIPHLCGDISTHVQFHDRNQANHNAISEVLPITRVSKQIRQESHPIFYKCNTFHCGPDTALYFDHLSYLGRLKWVHKVSFPVPIYRHTAGIDALPRGTFVPSAVQTLAHLMKAYGHAQDIDWKNPTPEELQQHPLFVGGGLEGIGTLLALRQLSTAYISTNARTYTSGDIEDFSRQLVIRVPTLEIFRIYPGLCWFSTLASALGIKVRFVQGGDVCWMSHSSGFIFEWRNSFQKRGTSVEENDVPDEKLCSLVHKNNILIRAKNEFREVGKLPASKALCYYRNFCRGGGLVWFRIPLDGEL</sequence>
<dbReference type="PANTHER" id="PTHR42085:SF1">
    <property type="entry name" value="F-BOX DOMAIN-CONTAINING PROTEIN"/>
    <property type="match status" value="1"/>
</dbReference>
<proteinExistence type="predicted"/>
<dbReference type="InterPro" id="IPR038883">
    <property type="entry name" value="AN11006-like"/>
</dbReference>
<gene>
    <name evidence="3" type="ORF">B0J11DRAFT_130578</name>
</gene>
<keyword evidence="4" id="KW-1185">Reference proteome</keyword>
<feature type="compositionally biased region" description="Basic and acidic residues" evidence="1">
    <location>
        <begin position="13"/>
        <end position="30"/>
    </location>
</feature>
<dbReference type="Pfam" id="PF20150">
    <property type="entry name" value="2EXR"/>
    <property type="match status" value="1"/>
</dbReference>
<reference evidence="3" key="1">
    <citation type="journal article" date="2021" name="Nat. Commun.">
        <title>Genetic determinants of endophytism in the Arabidopsis root mycobiome.</title>
        <authorList>
            <person name="Mesny F."/>
            <person name="Miyauchi S."/>
            <person name="Thiergart T."/>
            <person name="Pickel B."/>
            <person name="Atanasova L."/>
            <person name="Karlsson M."/>
            <person name="Huettel B."/>
            <person name="Barry K.W."/>
            <person name="Haridas S."/>
            <person name="Chen C."/>
            <person name="Bauer D."/>
            <person name="Andreopoulos W."/>
            <person name="Pangilinan J."/>
            <person name="LaButti K."/>
            <person name="Riley R."/>
            <person name="Lipzen A."/>
            <person name="Clum A."/>
            <person name="Drula E."/>
            <person name="Henrissat B."/>
            <person name="Kohler A."/>
            <person name="Grigoriev I.V."/>
            <person name="Martin F.M."/>
            <person name="Hacquard S."/>
        </authorList>
    </citation>
    <scope>NUCLEOTIDE SEQUENCE</scope>
    <source>
        <strain evidence="3">MPI-CAGE-CH-0243</strain>
    </source>
</reference>
<feature type="domain" description="2EXR" evidence="2">
    <location>
        <begin position="245"/>
        <end position="333"/>
    </location>
</feature>
<accession>A0A9P9IAZ0</accession>
<evidence type="ECO:0000256" key="1">
    <source>
        <dbReference type="SAM" id="MobiDB-lite"/>
    </source>
</evidence>
<dbReference type="Proteomes" id="UP000700596">
    <property type="component" value="Unassembled WGS sequence"/>
</dbReference>
<evidence type="ECO:0000313" key="3">
    <source>
        <dbReference type="EMBL" id="KAH7114226.1"/>
    </source>
</evidence>
<name>A0A9P9IAZ0_9PLEO</name>
<comment type="caution">
    <text evidence="3">The sequence shown here is derived from an EMBL/GenBank/DDBJ whole genome shotgun (WGS) entry which is preliminary data.</text>
</comment>
<feature type="region of interest" description="Disordered" evidence="1">
    <location>
        <begin position="91"/>
        <end position="121"/>
    </location>
</feature>
<dbReference type="PANTHER" id="PTHR42085">
    <property type="entry name" value="F-BOX DOMAIN-CONTAINING PROTEIN"/>
    <property type="match status" value="1"/>
</dbReference>
<protein>
    <recommendedName>
        <fullName evidence="2">2EXR domain-containing protein</fullName>
    </recommendedName>
</protein>
<dbReference type="EMBL" id="JAGMWT010000017">
    <property type="protein sequence ID" value="KAH7114226.1"/>
    <property type="molecule type" value="Genomic_DNA"/>
</dbReference>
<organism evidence="3 4">
    <name type="scientific">Dendryphion nanum</name>
    <dbReference type="NCBI Taxonomy" id="256645"/>
    <lineage>
        <taxon>Eukaryota</taxon>
        <taxon>Fungi</taxon>
        <taxon>Dikarya</taxon>
        <taxon>Ascomycota</taxon>
        <taxon>Pezizomycotina</taxon>
        <taxon>Dothideomycetes</taxon>
        <taxon>Pleosporomycetidae</taxon>
        <taxon>Pleosporales</taxon>
        <taxon>Torulaceae</taxon>
        <taxon>Dendryphion</taxon>
    </lineage>
</organism>
<dbReference type="OrthoDB" id="62952at2759"/>
<evidence type="ECO:0000259" key="2">
    <source>
        <dbReference type="Pfam" id="PF20150"/>
    </source>
</evidence>
<dbReference type="InterPro" id="IPR045518">
    <property type="entry name" value="2EXR"/>
</dbReference>